<feature type="transmembrane region" description="Helical" evidence="2">
    <location>
        <begin position="81"/>
        <end position="106"/>
    </location>
</feature>
<accession>A0A0B1THY6</accession>
<feature type="region of interest" description="Disordered" evidence="1">
    <location>
        <begin position="148"/>
        <end position="175"/>
    </location>
</feature>
<evidence type="ECO:0000313" key="4">
    <source>
        <dbReference type="Proteomes" id="UP000053660"/>
    </source>
</evidence>
<organism evidence="3 4">
    <name type="scientific">Oesophagostomum dentatum</name>
    <name type="common">Nodular worm</name>
    <dbReference type="NCBI Taxonomy" id="61180"/>
    <lineage>
        <taxon>Eukaryota</taxon>
        <taxon>Metazoa</taxon>
        <taxon>Ecdysozoa</taxon>
        <taxon>Nematoda</taxon>
        <taxon>Chromadorea</taxon>
        <taxon>Rhabditida</taxon>
        <taxon>Rhabditina</taxon>
        <taxon>Rhabditomorpha</taxon>
        <taxon>Strongyloidea</taxon>
        <taxon>Strongylidae</taxon>
        <taxon>Oesophagostomum</taxon>
    </lineage>
</organism>
<dbReference type="EMBL" id="KN549565">
    <property type="protein sequence ID" value="KHJ96889.1"/>
    <property type="molecule type" value="Genomic_DNA"/>
</dbReference>
<feature type="compositionally biased region" description="Polar residues" evidence="1">
    <location>
        <begin position="148"/>
        <end position="157"/>
    </location>
</feature>
<sequence length="175" mass="19285">METNGTLYEEIISDDFPTPSTSTFVADSQPGREIFISGSEKTQSSNATDVSVSSTTPGFPTHVIFENFFNAIESVFEENAWLLYAILALGLLVVITVVLFIVLWIVKHKKRVIQQDNDPVLASAYSEGINWKKYCLCCRAASDKQSQLRARQNSASNLDPYKRPPLPPIGAKPGG</sequence>
<reference evidence="3 4" key="1">
    <citation type="submission" date="2014-03" db="EMBL/GenBank/DDBJ databases">
        <title>Draft genome of the hookworm Oesophagostomum dentatum.</title>
        <authorList>
            <person name="Mitreva M."/>
        </authorList>
    </citation>
    <scope>NUCLEOTIDE SEQUENCE [LARGE SCALE GENOMIC DNA]</scope>
    <source>
        <strain evidence="3 4">OD-Hann</strain>
    </source>
</reference>
<keyword evidence="2" id="KW-0812">Transmembrane</keyword>
<keyword evidence="4" id="KW-1185">Reference proteome</keyword>
<gene>
    <name evidence="3" type="ORF">OESDEN_03138</name>
</gene>
<evidence type="ECO:0000256" key="1">
    <source>
        <dbReference type="SAM" id="MobiDB-lite"/>
    </source>
</evidence>
<keyword evidence="2" id="KW-0472">Membrane</keyword>
<dbReference type="OrthoDB" id="5796971at2759"/>
<proteinExistence type="predicted"/>
<evidence type="ECO:0000256" key="2">
    <source>
        <dbReference type="SAM" id="Phobius"/>
    </source>
</evidence>
<dbReference type="AlphaFoldDB" id="A0A0B1THY6"/>
<keyword evidence="2" id="KW-1133">Transmembrane helix</keyword>
<evidence type="ECO:0000313" key="3">
    <source>
        <dbReference type="EMBL" id="KHJ96889.1"/>
    </source>
</evidence>
<protein>
    <submittedName>
        <fullName evidence="3">Uncharacterized protein</fullName>
    </submittedName>
</protein>
<name>A0A0B1THY6_OESDE</name>
<dbReference type="Proteomes" id="UP000053660">
    <property type="component" value="Unassembled WGS sequence"/>
</dbReference>
<feature type="compositionally biased region" description="Pro residues" evidence="1">
    <location>
        <begin position="163"/>
        <end position="175"/>
    </location>
</feature>